<gene>
    <name evidence="1" type="ORF">LNAOJCKE_5383</name>
</gene>
<name>A0ABQ4ULV9_9HYPH</name>
<evidence type="ECO:0000313" key="1">
    <source>
        <dbReference type="EMBL" id="GJE68147.1"/>
    </source>
</evidence>
<proteinExistence type="predicted"/>
<evidence type="ECO:0000313" key="2">
    <source>
        <dbReference type="Proteomes" id="UP001055039"/>
    </source>
</evidence>
<dbReference type="Proteomes" id="UP001055039">
    <property type="component" value="Unassembled WGS sequence"/>
</dbReference>
<organism evidence="1 2">
    <name type="scientific">Methylorubrum aminovorans</name>
    <dbReference type="NCBI Taxonomy" id="269069"/>
    <lineage>
        <taxon>Bacteria</taxon>
        <taxon>Pseudomonadati</taxon>
        <taxon>Pseudomonadota</taxon>
        <taxon>Alphaproteobacteria</taxon>
        <taxon>Hyphomicrobiales</taxon>
        <taxon>Methylobacteriaceae</taxon>
        <taxon>Methylorubrum</taxon>
    </lineage>
</organism>
<dbReference type="RefSeq" id="WP_108938318.1">
    <property type="nucleotide sequence ID" value="NZ_BAAADH010000027.1"/>
</dbReference>
<reference evidence="1" key="2">
    <citation type="submission" date="2021-08" db="EMBL/GenBank/DDBJ databases">
        <authorList>
            <person name="Tani A."/>
            <person name="Ola A."/>
            <person name="Ogura Y."/>
            <person name="Katsura K."/>
            <person name="Hayashi T."/>
        </authorList>
    </citation>
    <scope>NUCLEOTIDE SEQUENCE</scope>
    <source>
        <strain evidence="1">NBRC 15686</strain>
    </source>
</reference>
<reference evidence="1" key="1">
    <citation type="journal article" date="2021" name="Front. Microbiol.">
        <title>Comprehensive Comparative Genomics and Phenotyping of Methylobacterium Species.</title>
        <authorList>
            <person name="Alessa O."/>
            <person name="Ogura Y."/>
            <person name="Fujitani Y."/>
            <person name="Takami H."/>
            <person name="Hayashi T."/>
            <person name="Sahin N."/>
            <person name="Tani A."/>
        </authorList>
    </citation>
    <scope>NUCLEOTIDE SEQUENCE</scope>
    <source>
        <strain evidence="1">NBRC 15686</strain>
    </source>
</reference>
<protein>
    <submittedName>
        <fullName evidence="1">Uncharacterized protein</fullName>
    </submittedName>
</protein>
<comment type="caution">
    <text evidence="1">The sequence shown here is derived from an EMBL/GenBank/DDBJ whole genome shotgun (WGS) entry which is preliminary data.</text>
</comment>
<sequence>MDPLNDNVRSILALATSYKPGTIIMAERVVDAKLDELRGSRARRAAMDALLHELALPTRHARNRGSLFELIELQLKRWHTEIAYLFH</sequence>
<keyword evidence="2" id="KW-1185">Reference proteome</keyword>
<accession>A0ABQ4ULV9</accession>
<dbReference type="EMBL" id="BPRC01000045">
    <property type="protein sequence ID" value="GJE68147.1"/>
    <property type="molecule type" value="Genomic_DNA"/>
</dbReference>